<protein>
    <submittedName>
        <fullName evidence="2">Uncharacterized protein</fullName>
    </submittedName>
</protein>
<proteinExistence type="predicted"/>
<organism evidence="2 3">
    <name type="scientific">Manduca sexta</name>
    <name type="common">Tobacco hawkmoth</name>
    <name type="synonym">Tobacco hornworm</name>
    <dbReference type="NCBI Taxonomy" id="7130"/>
    <lineage>
        <taxon>Eukaryota</taxon>
        <taxon>Metazoa</taxon>
        <taxon>Ecdysozoa</taxon>
        <taxon>Arthropoda</taxon>
        <taxon>Hexapoda</taxon>
        <taxon>Insecta</taxon>
        <taxon>Pterygota</taxon>
        <taxon>Neoptera</taxon>
        <taxon>Endopterygota</taxon>
        <taxon>Lepidoptera</taxon>
        <taxon>Glossata</taxon>
        <taxon>Ditrysia</taxon>
        <taxon>Bombycoidea</taxon>
        <taxon>Sphingidae</taxon>
        <taxon>Sphinginae</taxon>
        <taxon>Sphingini</taxon>
        <taxon>Manduca</taxon>
    </lineage>
</organism>
<evidence type="ECO:0000313" key="2">
    <source>
        <dbReference type="EMBL" id="KAG6443025.1"/>
    </source>
</evidence>
<gene>
    <name evidence="2" type="ORF">O3G_MSEX002638</name>
</gene>
<accession>A0A921YPH2</accession>
<reference evidence="2" key="1">
    <citation type="journal article" date="2016" name="Insect Biochem. Mol. Biol.">
        <title>Multifaceted biological insights from a draft genome sequence of the tobacco hornworm moth, Manduca sexta.</title>
        <authorList>
            <person name="Kanost M.R."/>
            <person name="Arrese E.L."/>
            <person name="Cao X."/>
            <person name="Chen Y.R."/>
            <person name="Chellapilla S."/>
            <person name="Goldsmith M.R."/>
            <person name="Grosse-Wilde E."/>
            <person name="Heckel D.G."/>
            <person name="Herndon N."/>
            <person name="Jiang H."/>
            <person name="Papanicolaou A."/>
            <person name="Qu J."/>
            <person name="Soulages J.L."/>
            <person name="Vogel H."/>
            <person name="Walters J."/>
            <person name="Waterhouse R.M."/>
            <person name="Ahn S.J."/>
            <person name="Almeida F.C."/>
            <person name="An C."/>
            <person name="Aqrawi P."/>
            <person name="Bretschneider A."/>
            <person name="Bryant W.B."/>
            <person name="Bucks S."/>
            <person name="Chao H."/>
            <person name="Chevignon G."/>
            <person name="Christen J.M."/>
            <person name="Clarke D.F."/>
            <person name="Dittmer N.T."/>
            <person name="Ferguson L.C.F."/>
            <person name="Garavelou S."/>
            <person name="Gordon K.H.J."/>
            <person name="Gunaratna R.T."/>
            <person name="Han Y."/>
            <person name="Hauser F."/>
            <person name="He Y."/>
            <person name="Heidel-Fischer H."/>
            <person name="Hirsh A."/>
            <person name="Hu Y."/>
            <person name="Jiang H."/>
            <person name="Kalra D."/>
            <person name="Klinner C."/>
            <person name="Konig C."/>
            <person name="Kovar C."/>
            <person name="Kroll A.R."/>
            <person name="Kuwar S.S."/>
            <person name="Lee S.L."/>
            <person name="Lehman R."/>
            <person name="Li K."/>
            <person name="Li Z."/>
            <person name="Liang H."/>
            <person name="Lovelace S."/>
            <person name="Lu Z."/>
            <person name="Mansfield J.H."/>
            <person name="McCulloch K.J."/>
            <person name="Mathew T."/>
            <person name="Morton B."/>
            <person name="Muzny D.M."/>
            <person name="Neunemann D."/>
            <person name="Ongeri F."/>
            <person name="Pauchet Y."/>
            <person name="Pu L.L."/>
            <person name="Pyrousis I."/>
            <person name="Rao X.J."/>
            <person name="Redding A."/>
            <person name="Roesel C."/>
            <person name="Sanchez-Gracia A."/>
            <person name="Schaack S."/>
            <person name="Shukla A."/>
            <person name="Tetreau G."/>
            <person name="Wang Y."/>
            <person name="Xiong G.H."/>
            <person name="Traut W."/>
            <person name="Walsh T.K."/>
            <person name="Worley K.C."/>
            <person name="Wu D."/>
            <person name="Wu W."/>
            <person name="Wu Y.Q."/>
            <person name="Zhang X."/>
            <person name="Zou Z."/>
            <person name="Zucker H."/>
            <person name="Briscoe A.D."/>
            <person name="Burmester T."/>
            <person name="Clem R.J."/>
            <person name="Feyereisen R."/>
            <person name="Grimmelikhuijzen C.J.P."/>
            <person name="Hamodrakas S.J."/>
            <person name="Hansson B.S."/>
            <person name="Huguet E."/>
            <person name="Jermiin L.S."/>
            <person name="Lan Q."/>
            <person name="Lehman H.K."/>
            <person name="Lorenzen M."/>
            <person name="Merzendorfer H."/>
            <person name="Michalopoulos I."/>
            <person name="Morton D.B."/>
            <person name="Muthukrishnan S."/>
            <person name="Oakeshott J.G."/>
            <person name="Palmer W."/>
            <person name="Park Y."/>
            <person name="Passarelli A.L."/>
            <person name="Rozas J."/>
            <person name="Schwartz L.M."/>
            <person name="Smith W."/>
            <person name="Southgate A."/>
            <person name="Vilcinskas A."/>
            <person name="Vogt R."/>
            <person name="Wang P."/>
            <person name="Werren J."/>
            <person name="Yu X.Q."/>
            <person name="Zhou J.J."/>
            <person name="Brown S.J."/>
            <person name="Scherer S.E."/>
            <person name="Richards S."/>
            <person name="Blissard G.W."/>
        </authorList>
    </citation>
    <scope>NUCLEOTIDE SEQUENCE</scope>
</reference>
<feature type="region of interest" description="Disordered" evidence="1">
    <location>
        <begin position="1"/>
        <end position="36"/>
    </location>
</feature>
<dbReference type="EMBL" id="JH668299">
    <property type="protein sequence ID" value="KAG6443025.1"/>
    <property type="molecule type" value="Genomic_DNA"/>
</dbReference>
<evidence type="ECO:0000256" key="1">
    <source>
        <dbReference type="SAM" id="MobiDB-lite"/>
    </source>
</evidence>
<feature type="compositionally biased region" description="Polar residues" evidence="1">
    <location>
        <begin position="9"/>
        <end position="22"/>
    </location>
</feature>
<keyword evidence="3" id="KW-1185">Reference proteome</keyword>
<dbReference type="Proteomes" id="UP000791440">
    <property type="component" value="Unassembled WGS sequence"/>
</dbReference>
<name>A0A921YPH2_MANSE</name>
<dbReference type="AlphaFoldDB" id="A0A921YPH2"/>
<comment type="caution">
    <text evidence="2">The sequence shown here is derived from an EMBL/GenBank/DDBJ whole genome shotgun (WGS) entry which is preliminary data.</text>
</comment>
<dbReference type="OrthoDB" id="7474945at2759"/>
<evidence type="ECO:0000313" key="3">
    <source>
        <dbReference type="Proteomes" id="UP000791440"/>
    </source>
</evidence>
<sequence>MLSLGSRDASYSKQTPRRSGSASPRKRSPVGKISNVPSSLSQLLGTFDYEENSSILDSIPEREWRLLAALARKREEDDERERLADQFRKMWQKEKEEREMVEAETLDQYKRYLHAKRQQERSWLEYKRFQKGLEQQARRGQLMDCIRHKERRSQDLLAWRDDKKATEIIDKALEEEARAQLAADRRIRMSEAEQWKKRVELLDAEKKSNDARKRRSAILRDASQRVAISNALNSWESSLLRQEMCALESARRAQHAAHAALTHARSARLARARDARLRRARKLAAITAQMRDAVRTGRS</sequence>
<reference evidence="2" key="2">
    <citation type="submission" date="2020-12" db="EMBL/GenBank/DDBJ databases">
        <authorList>
            <person name="Kanost M."/>
        </authorList>
    </citation>
    <scope>NUCLEOTIDE SEQUENCE</scope>
</reference>